<dbReference type="InterPro" id="IPR041491">
    <property type="entry name" value="TRPM_SLOG"/>
</dbReference>
<feature type="non-terminal residue" evidence="2">
    <location>
        <position position="1"/>
    </location>
</feature>
<dbReference type="EMBL" id="CAJOBA010058861">
    <property type="protein sequence ID" value="CAF4311431.1"/>
    <property type="molecule type" value="Genomic_DNA"/>
</dbReference>
<reference evidence="2" key="1">
    <citation type="submission" date="2021-02" db="EMBL/GenBank/DDBJ databases">
        <authorList>
            <person name="Nowell W R."/>
        </authorList>
    </citation>
    <scope>NUCLEOTIDE SEQUENCE</scope>
</reference>
<name>A0A8S2TVU9_9BILA</name>
<feature type="domain" description="TRPM SLOG" evidence="1">
    <location>
        <begin position="1"/>
        <end position="42"/>
    </location>
</feature>
<accession>A0A8S2TVU9</accession>
<comment type="caution">
    <text evidence="2">The sequence shown here is derived from an EMBL/GenBank/DDBJ whole genome shotgun (WGS) entry which is preliminary data.</text>
</comment>
<evidence type="ECO:0000313" key="3">
    <source>
        <dbReference type="Proteomes" id="UP000682733"/>
    </source>
</evidence>
<gene>
    <name evidence="2" type="ORF">TMI583_LOCUS39086</name>
</gene>
<organism evidence="2 3">
    <name type="scientific">Didymodactylos carnosus</name>
    <dbReference type="NCBI Taxonomy" id="1234261"/>
    <lineage>
        <taxon>Eukaryota</taxon>
        <taxon>Metazoa</taxon>
        <taxon>Spiralia</taxon>
        <taxon>Gnathifera</taxon>
        <taxon>Rotifera</taxon>
        <taxon>Eurotatoria</taxon>
        <taxon>Bdelloidea</taxon>
        <taxon>Philodinida</taxon>
        <taxon>Philodinidae</taxon>
        <taxon>Didymodactylos</taxon>
    </lineage>
</organism>
<dbReference type="Proteomes" id="UP000682733">
    <property type="component" value="Unassembled WGS sequence"/>
</dbReference>
<dbReference type="Pfam" id="PF18139">
    <property type="entry name" value="LSDAT_euk"/>
    <property type="match status" value="1"/>
</dbReference>
<evidence type="ECO:0000313" key="2">
    <source>
        <dbReference type="EMBL" id="CAF4311431.1"/>
    </source>
</evidence>
<protein>
    <recommendedName>
        <fullName evidence="1">TRPM SLOG domain-containing protein</fullName>
    </recommendedName>
</protein>
<evidence type="ECO:0000259" key="1">
    <source>
        <dbReference type="Pfam" id="PF18139"/>
    </source>
</evidence>
<proteinExistence type="predicted"/>
<sequence length="55" mass="6086">WKLQTPSLIITVTGGGKSFKFPNPKTYNDFQRGFVAAAVTTSKSSYKLGYKNVEI</sequence>
<dbReference type="AlphaFoldDB" id="A0A8S2TVU9"/>